<dbReference type="InterPro" id="IPR001387">
    <property type="entry name" value="Cro/C1-type_HTH"/>
</dbReference>
<geneLocation type="plasmid" evidence="3 4">
    <name>unnamed4</name>
</geneLocation>
<keyword evidence="3" id="KW-0614">Plasmid</keyword>
<dbReference type="PROSITE" id="PS50943">
    <property type="entry name" value="HTH_CROC1"/>
    <property type="match status" value="1"/>
</dbReference>
<dbReference type="CDD" id="cd00093">
    <property type="entry name" value="HTH_XRE"/>
    <property type="match status" value="1"/>
</dbReference>
<evidence type="ECO:0000256" key="1">
    <source>
        <dbReference type="SAM" id="MobiDB-lite"/>
    </source>
</evidence>
<dbReference type="InterPro" id="IPR010982">
    <property type="entry name" value="Lambda_DNA-bd_dom_sf"/>
</dbReference>
<dbReference type="SMART" id="SM00530">
    <property type="entry name" value="HTH_XRE"/>
    <property type="match status" value="1"/>
</dbReference>
<dbReference type="Proteomes" id="UP000251166">
    <property type="component" value="Plasmid unnamed4"/>
</dbReference>
<dbReference type="AlphaFoldDB" id="A0A2Z4YTC4"/>
<evidence type="ECO:0000259" key="2">
    <source>
        <dbReference type="PROSITE" id="PS50943"/>
    </source>
</evidence>
<feature type="domain" description="HTH cro/C1-type" evidence="2">
    <location>
        <begin position="11"/>
        <end position="65"/>
    </location>
</feature>
<name>A0A2Z4YTC4_RHILE</name>
<evidence type="ECO:0000313" key="3">
    <source>
        <dbReference type="EMBL" id="AXA44654.1"/>
    </source>
</evidence>
<dbReference type="RefSeq" id="WP_112908486.1">
    <property type="nucleotide sequence ID" value="NZ_CP030764.1"/>
</dbReference>
<evidence type="ECO:0000313" key="4">
    <source>
        <dbReference type="Proteomes" id="UP000251166"/>
    </source>
</evidence>
<dbReference type="GO" id="GO:0003677">
    <property type="term" value="F:DNA binding"/>
    <property type="evidence" value="ECO:0007669"/>
    <property type="project" value="InterPro"/>
</dbReference>
<organism evidence="3 4">
    <name type="scientific">Rhizobium leguminosarum</name>
    <dbReference type="NCBI Taxonomy" id="384"/>
    <lineage>
        <taxon>Bacteria</taxon>
        <taxon>Pseudomonadati</taxon>
        <taxon>Pseudomonadota</taxon>
        <taxon>Alphaproteobacteria</taxon>
        <taxon>Hyphomicrobiales</taxon>
        <taxon>Rhizobiaceae</taxon>
        <taxon>Rhizobium/Agrobacterium group</taxon>
        <taxon>Rhizobium</taxon>
    </lineage>
</organism>
<dbReference type="SUPFAM" id="SSF47413">
    <property type="entry name" value="lambda repressor-like DNA-binding domains"/>
    <property type="match status" value="1"/>
</dbReference>
<proteinExistence type="predicted"/>
<gene>
    <name evidence="3" type="ORF">DLJ82_6684</name>
</gene>
<feature type="region of interest" description="Disordered" evidence="1">
    <location>
        <begin position="68"/>
        <end position="87"/>
    </location>
</feature>
<reference evidence="3 4" key="1">
    <citation type="submission" date="2018-07" db="EMBL/GenBank/DDBJ databases">
        <title>Rhizobium leguminosarum strain:ATCC 14479 Genome sequencing and assembly.</title>
        <authorList>
            <person name="Chakraborty R."/>
        </authorList>
    </citation>
    <scope>NUCLEOTIDE SEQUENCE [LARGE SCALE GENOMIC DNA]</scope>
    <source>
        <strain evidence="3 4">ATCC 14479</strain>
        <plasmid evidence="4">Plasmid unnamed4</plasmid>
    </source>
</reference>
<sequence>MDTRARIAWNLRNLRVSQKVTQENLAVDAQVDRTVISDLERGKHNASIDLMDRLAVALSIDISAFFSEPSLSEGKPSPMRAGRKPKA</sequence>
<accession>A0A2Z4YTC4</accession>
<dbReference type="EMBL" id="CP030764">
    <property type="protein sequence ID" value="AXA44654.1"/>
    <property type="molecule type" value="Genomic_DNA"/>
</dbReference>
<protein>
    <submittedName>
        <fullName evidence="3">Helix-turn-helix family protein</fullName>
    </submittedName>
</protein>
<dbReference type="Gene3D" id="1.10.260.40">
    <property type="entry name" value="lambda repressor-like DNA-binding domains"/>
    <property type="match status" value="1"/>
</dbReference>
<dbReference type="Pfam" id="PF01381">
    <property type="entry name" value="HTH_3"/>
    <property type="match status" value="1"/>
</dbReference>